<proteinExistence type="predicted"/>
<evidence type="ECO:0008006" key="4">
    <source>
        <dbReference type="Google" id="ProtNLM"/>
    </source>
</evidence>
<evidence type="ECO:0000313" key="2">
    <source>
        <dbReference type="EMBL" id="SMP12385.1"/>
    </source>
</evidence>
<reference evidence="2 3" key="1">
    <citation type="submission" date="2017-05" db="EMBL/GenBank/DDBJ databases">
        <authorList>
            <person name="Varghese N."/>
            <person name="Submissions S."/>
        </authorList>
    </citation>
    <scope>NUCLEOTIDE SEQUENCE [LARGE SCALE GENOMIC DNA]</scope>
    <source>
        <strain evidence="2 3">DSM 15522</strain>
    </source>
</reference>
<protein>
    <recommendedName>
        <fullName evidence="4">Doubled CXXCH motif domain-containing protein</fullName>
    </recommendedName>
</protein>
<evidence type="ECO:0000256" key="1">
    <source>
        <dbReference type="ARBA" id="ARBA00022729"/>
    </source>
</evidence>
<dbReference type="SUPFAM" id="SSF48695">
    <property type="entry name" value="Multiheme cytochromes"/>
    <property type="match status" value="1"/>
</dbReference>
<accession>A0ABY1NKW4</accession>
<comment type="caution">
    <text evidence="2">The sequence shown here is derived from an EMBL/GenBank/DDBJ whole genome shotgun (WGS) entry which is preliminary data.</text>
</comment>
<gene>
    <name evidence="2" type="ORF">SAMN06265339_1037</name>
</gene>
<keyword evidence="3" id="KW-1185">Reference proteome</keyword>
<dbReference type="Gene3D" id="3.90.10.10">
    <property type="entry name" value="Cytochrome C3"/>
    <property type="match status" value="1"/>
</dbReference>
<organism evidence="2 3">
    <name type="scientific">Desulfurobacterium pacificum</name>
    <dbReference type="NCBI Taxonomy" id="240166"/>
    <lineage>
        <taxon>Bacteria</taxon>
        <taxon>Pseudomonadati</taxon>
        <taxon>Aquificota</taxon>
        <taxon>Aquificia</taxon>
        <taxon>Desulfurobacteriales</taxon>
        <taxon>Desulfurobacteriaceae</taxon>
        <taxon>Desulfurobacterium</taxon>
    </lineage>
</organism>
<dbReference type="Proteomes" id="UP001157911">
    <property type="component" value="Unassembled WGS sequence"/>
</dbReference>
<evidence type="ECO:0000313" key="3">
    <source>
        <dbReference type="Proteomes" id="UP001157911"/>
    </source>
</evidence>
<dbReference type="InterPro" id="IPR036280">
    <property type="entry name" value="Multihaem_cyt_sf"/>
</dbReference>
<dbReference type="PANTHER" id="PTHR35038">
    <property type="entry name" value="DISSIMILATORY SULFITE REDUCTASE SIRA"/>
    <property type="match status" value="1"/>
</dbReference>
<name>A0ABY1NKW4_9BACT</name>
<dbReference type="InterPro" id="IPR051829">
    <property type="entry name" value="Multiheme_Cytochr_ET"/>
</dbReference>
<sequence length="295" mass="33363">MPYKGDMGKMKRIALILGILVSLTSSVYAVQCGGIGYKGVSEEFCLKCHKEGCSILHPVRGIRVIEKECLKVPVGFPLNNGYLTCTTCHDMSSKNKFFLRTDGNRIKSELDFCFECHVRSCYKKFNPHRSMLTSSGDYNAKVCIYCHGMGWHRKAYELCVGCHTKAPHVGAYEHLIAPTKSLEPYVKEGTVLNVKDFDKGGEERLLWYRDGKPILINGKITCITCHNPHPMTAAKGGNISVKWKEIEDKDFVYKLRKFYGKLEYYSINQKVVDLMVKPTNKGQLCLVCHSINSLK</sequence>
<keyword evidence="1" id="KW-0732">Signal</keyword>
<dbReference type="EMBL" id="FXUB01000002">
    <property type="protein sequence ID" value="SMP12385.1"/>
    <property type="molecule type" value="Genomic_DNA"/>
</dbReference>